<evidence type="ECO:0000313" key="4">
    <source>
        <dbReference type="EnsemblPlants" id="KEH35138"/>
    </source>
</evidence>
<reference evidence="2 5" key="2">
    <citation type="journal article" date="2014" name="BMC Genomics">
        <title>An improved genome release (version Mt4.0) for the model legume Medicago truncatula.</title>
        <authorList>
            <person name="Tang H."/>
            <person name="Krishnakumar V."/>
            <person name="Bidwell S."/>
            <person name="Rosen B."/>
            <person name="Chan A."/>
            <person name="Zhou S."/>
            <person name="Gentzbittel L."/>
            <person name="Childs K.L."/>
            <person name="Yandell M."/>
            <person name="Gundlach H."/>
            <person name="Mayer K.F."/>
            <person name="Schwartz D.C."/>
            <person name="Town C.D."/>
        </authorList>
    </citation>
    <scope>GENOME REANNOTATION</scope>
    <source>
        <strain evidence="2">A17</strain>
        <strain evidence="4 5">cv. Jemalong A17</strain>
    </source>
</reference>
<reference evidence="3" key="5">
    <citation type="journal article" date="2018" name="Nat. Plants">
        <title>Whole-genome landscape of Medicago truncatula symbiotic genes.</title>
        <authorList>
            <person name="Pecrix Y."/>
            <person name="Gamas P."/>
            <person name="Carrere S."/>
        </authorList>
    </citation>
    <scope>NUCLEOTIDE SEQUENCE</scope>
    <source>
        <tissue evidence="3">Leaves</tissue>
    </source>
</reference>
<dbReference type="Proteomes" id="UP000265566">
    <property type="component" value="Chromosome 3"/>
</dbReference>
<reference evidence="2 5" key="1">
    <citation type="journal article" date="2011" name="Nature">
        <title>The Medicago genome provides insight into the evolution of rhizobial symbioses.</title>
        <authorList>
            <person name="Young N.D."/>
            <person name="Debelle F."/>
            <person name="Oldroyd G.E."/>
            <person name="Geurts R."/>
            <person name="Cannon S.B."/>
            <person name="Udvardi M.K."/>
            <person name="Benedito V.A."/>
            <person name="Mayer K.F."/>
            <person name="Gouzy J."/>
            <person name="Schoof H."/>
            <person name="Van de Peer Y."/>
            <person name="Proost S."/>
            <person name="Cook D.R."/>
            <person name="Meyers B.C."/>
            <person name="Spannagl M."/>
            <person name="Cheung F."/>
            <person name="De Mita S."/>
            <person name="Krishnakumar V."/>
            <person name="Gundlach H."/>
            <person name="Zhou S."/>
            <person name="Mudge J."/>
            <person name="Bharti A.K."/>
            <person name="Murray J.D."/>
            <person name="Naoumkina M.A."/>
            <person name="Rosen B."/>
            <person name="Silverstein K.A."/>
            <person name="Tang H."/>
            <person name="Rombauts S."/>
            <person name="Zhao P.X."/>
            <person name="Zhou P."/>
            <person name="Barbe V."/>
            <person name="Bardou P."/>
            <person name="Bechner M."/>
            <person name="Bellec A."/>
            <person name="Berger A."/>
            <person name="Berges H."/>
            <person name="Bidwell S."/>
            <person name="Bisseling T."/>
            <person name="Choisne N."/>
            <person name="Couloux A."/>
            <person name="Denny R."/>
            <person name="Deshpande S."/>
            <person name="Dai X."/>
            <person name="Doyle J.J."/>
            <person name="Dudez A.M."/>
            <person name="Farmer A.D."/>
            <person name="Fouteau S."/>
            <person name="Franken C."/>
            <person name="Gibelin C."/>
            <person name="Gish J."/>
            <person name="Goldstein S."/>
            <person name="Gonzalez A.J."/>
            <person name="Green P.J."/>
            <person name="Hallab A."/>
            <person name="Hartog M."/>
            <person name="Hua A."/>
            <person name="Humphray S.J."/>
            <person name="Jeong D.H."/>
            <person name="Jing Y."/>
            <person name="Jocker A."/>
            <person name="Kenton S.M."/>
            <person name="Kim D.J."/>
            <person name="Klee K."/>
            <person name="Lai H."/>
            <person name="Lang C."/>
            <person name="Lin S."/>
            <person name="Macmil S.L."/>
            <person name="Magdelenat G."/>
            <person name="Matthews L."/>
            <person name="McCorrison J."/>
            <person name="Monaghan E.L."/>
            <person name="Mun J.H."/>
            <person name="Najar F.Z."/>
            <person name="Nicholson C."/>
            <person name="Noirot C."/>
            <person name="O'Bleness M."/>
            <person name="Paule C.R."/>
            <person name="Poulain J."/>
            <person name="Prion F."/>
            <person name="Qin B."/>
            <person name="Qu C."/>
            <person name="Retzel E.F."/>
            <person name="Riddle C."/>
            <person name="Sallet E."/>
            <person name="Samain S."/>
            <person name="Samson N."/>
            <person name="Sanders I."/>
            <person name="Saurat O."/>
            <person name="Scarpelli C."/>
            <person name="Schiex T."/>
            <person name="Segurens B."/>
            <person name="Severin A.J."/>
            <person name="Sherrier D.J."/>
            <person name="Shi R."/>
            <person name="Sims S."/>
            <person name="Singer S.R."/>
            <person name="Sinharoy S."/>
            <person name="Sterck L."/>
            <person name="Viollet A."/>
            <person name="Wang B.B."/>
            <person name="Wang K."/>
            <person name="Wang M."/>
            <person name="Wang X."/>
            <person name="Warfsmann J."/>
            <person name="Weissenbach J."/>
            <person name="White D.D."/>
            <person name="White J.D."/>
            <person name="Wiley G.B."/>
            <person name="Wincker P."/>
            <person name="Xing Y."/>
            <person name="Yang L."/>
            <person name="Yao Z."/>
            <person name="Ying F."/>
            <person name="Zhai J."/>
            <person name="Zhou L."/>
            <person name="Zuber A."/>
            <person name="Denarie J."/>
            <person name="Dixon R.A."/>
            <person name="May G.D."/>
            <person name="Schwartz D.C."/>
            <person name="Rogers J."/>
            <person name="Quetier F."/>
            <person name="Town C.D."/>
            <person name="Roe B.A."/>
        </authorList>
    </citation>
    <scope>NUCLEOTIDE SEQUENCE [LARGE SCALE GENOMIC DNA]</scope>
    <source>
        <strain evidence="2">A17</strain>
        <strain evidence="4 5">cv. Jemalong A17</strain>
    </source>
</reference>
<evidence type="ECO:0000313" key="5">
    <source>
        <dbReference type="Proteomes" id="UP000002051"/>
    </source>
</evidence>
<accession>A0A072V183</accession>
<reference evidence="6" key="4">
    <citation type="journal article" date="2018" name="Nat. Plants">
        <title>Whole-genome landscape of Medicago truncatula symbiotic genes.</title>
        <authorList>
            <person name="Pecrix Y."/>
            <person name="Staton S.E."/>
            <person name="Sallet E."/>
            <person name="Lelandais-Briere C."/>
            <person name="Moreau S."/>
            <person name="Carrere S."/>
            <person name="Blein T."/>
            <person name="Jardinaud M.F."/>
            <person name="Latrasse D."/>
            <person name="Zouine M."/>
            <person name="Zahm M."/>
            <person name="Kreplak J."/>
            <person name="Mayjonade B."/>
            <person name="Satge C."/>
            <person name="Perez M."/>
            <person name="Cauet S."/>
            <person name="Marande W."/>
            <person name="Chantry-Darmon C."/>
            <person name="Lopez-Roques C."/>
            <person name="Bouchez O."/>
            <person name="Berard A."/>
            <person name="Debelle F."/>
            <person name="Munos S."/>
            <person name="Bendahmane A."/>
            <person name="Berges H."/>
            <person name="Niebel A."/>
            <person name="Buitink J."/>
            <person name="Frugier F."/>
            <person name="Benhamed M."/>
            <person name="Crespi M."/>
            <person name="Gouzy J."/>
            <person name="Gamas P."/>
        </authorList>
    </citation>
    <scope>NUCLEOTIDE SEQUENCE [LARGE SCALE GENOMIC DNA]</scope>
    <source>
        <strain evidence="6">cv. Jemalong A17</strain>
    </source>
</reference>
<evidence type="ECO:0000256" key="1">
    <source>
        <dbReference type="SAM" id="Phobius"/>
    </source>
</evidence>
<feature type="transmembrane region" description="Helical" evidence="1">
    <location>
        <begin position="12"/>
        <end position="34"/>
    </location>
</feature>
<organism evidence="2 5">
    <name type="scientific">Medicago truncatula</name>
    <name type="common">Barrel medic</name>
    <name type="synonym">Medicago tribuloides</name>
    <dbReference type="NCBI Taxonomy" id="3880"/>
    <lineage>
        <taxon>Eukaryota</taxon>
        <taxon>Viridiplantae</taxon>
        <taxon>Streptophyta</taxon>
        <taxon>Embryophyta</taxon>
        <taxon>Tracheophyta</taxon>
        <taxon>Spermatophyta</taxon>
        <taxon>Magnoliopsida</taxon>
        <taxon>eudicotyledons</taxon>
        <taxon>Gunneridae</taxon>
        <taxon>Pentapetalae</taxon>
        <taxon>rosids</taxon>
        <taxon>fabids</taxon>
        <taxon>Fabales</taxon>
        <taxon>Fabaceae</taxon>
        <taxon>Papilionoideae</taxon>
        <taxon>50 kb inversion clade</taxon>
        <taxon>NPAAA clade</taxon>
        <taxon>Hologalegina</taxon>
        <taxon>IRL clade</taxon>
        <taxon>Trifolieae</taxon>
        <taxon>Medicago</taxon>
    </lineage>
</organism>
<dbReference type="HOGENOM" id="CLU_2041516_0_0_1"/>
<proteinExistence type="predicted"/>
<keyword evidence="1" id="KW-0472">Membrane</keyword>
<name>A0A072V183_MEDTR</name>
<keyword evidence="1" id="KW-1133">Transmembrane helix</keyword>
<gene>
    <name evidence="2" type="ordered locus">MTR_3g080245</name>
    <name evidence="3" type="ORF">MtrunA17_Chr3g0119411</name>
</gene>
<evidence type="ECO:0000313" key="3">
    <source>
        <dbReference type="EMBL" id="RHN68940.1"/>
    </source>
</evidence>
<sequence length="121" mass="14090">MNRKCQSSPIWYFFLVFTLWIEIGYHIFGFLLLLSKSQLVGTMHNICKVWVQTSTTNKKKSSFNISFLTPKPLFVGMFGASKTDEVEIAQREVGERERERKTSFSSAILKTWILNLIIIMF</sequence>
<evidence type="ECO:0000313" key="6">
    <source>
        <dbReference type="Proteomes" id="UP000265566"/>
    </source>
</evidence>
<protein>
    <submittedName>
        <fullName evidence="2">Transmembrane protein, putative</fullName>
    </submittedName>
</protein>
<dbReference type="EMBL" id="CM001219">
    <property type="protein sequence ID" value="KEH35138.1"/>
    <property type="molecule type" value="Genomic_DNA"/>
</dbReference>
<dbReference type="EnsemblPlants" id="KEH35138">
    <property type="protein sequence ID" value="KEH35138"/>
    <property type="gene ID" value="MTR_3g080245"/>
</dbReference>
<keyword evidence="1 2" id="KW-0812">Transmembrane</keyword>
<reference evidence="4" key="3">
    <citation type="submission" date="2015-04" db="UniProtKB">
        <authorList>
            <consortium name="EnsemblPlants"/>
        </authorList>
    </citation>
    <scope>IDENTIFICATION</scope>
    <source>
        <strain evidence="4">cv. Jemalong A17</strain>
    </source>
</reference>
<dbReference type="Gramene" id="rna17363">
    <property type="protein sequence ID" value="RHN68940.1"/>
    <property type="gene ID" value="gene17363"/>
</dbReference>
<evidence type="ECO:0000313" key="2">
    <source>
        <dbReference type="EMBL" id="KEH35138.1"/>
    </source>
</evidence>
<keyword evidence="5" id="KW-1185">Reference proteome</keyword>
<dbReference type="EMBL" id="PSQE01000003">
    <property type="protein sequence ID" value="RHN68940.1"/>
    <property type="molecule type" value="Genomic_DNA"/>
</dbReference>
<dbReference type="AlphaFoldDB" id="A0A072V183"/>
<dbReference type="Proteomes" id="UP000002051">
    <property type="component" value="Chromosome 3"/>
</dbReference>